<evidence type="ECO:0000313" key="10">
    <source>
        <dbReference type="EMBL" id="OGK16700.1"/>
    </source>
</evidence>
<dbReference type="PANTHER" id="PTHR11406">
    <property type="entry name" value="PHOSPHOGLYCERATE KINASE"/>
    <property type="match status" value="1"/>
</dbReference>
<feature type="binding site" evidence="7">
    <location>
        <position position="121"/>
    </location>
    <ligand>
        <name>substrate</name>
    </ligand>
</feature>
<evidence type="ECO:0000256" key="7">
    <source>
        <dbReference type="HAMAP-Rule" id="MF_00145"/>
    </source>
</evidence>
<evidence type="ECO:0000256" key="2">
    <source>
        <dbReference type="ARBA" id="ARBA00013061"/>
    </source>
</evidence>
<feature type="binding site" evidence="7 8">
    <location>
        <position position="204"/>
    </location>
    <ligand>
        <name>ATP</name>
        <dbReference type="ChEBI" id="CHEBI:30616"/>
    </ligand>
</feature>
<feature type="binding site" evidence="7 8">
    <location>
        <begin position="353"/>
        <end position="356"/>
    </location>
    <ligand>
        <name>ATP</name>
        <dbReference type="ChEBI" id="CHEBI:30616"/>
    </ligand>
</feature>
<comment type="caution">
    <text evidence="7">Lacks conserved residue(s) required for the propagation of feature annotation.</text>
</comment>
<keyword evidence="6 7" id="KW-0067">ATP-binding</keyword>
<feature type="binding site" evidence="7">
    <location>
        <position position="40"/>
    </location>
    <ligand>
        <name>substrate</name>
    </ligand>
</feature>
<dbReference type="GO" id="GO:0005524">
    <property type="term" value="F:ATP binding"/>
    <property type="evidence" value="ECO:0007669"/>
    <property type="project" value="UniProtKB-KW"/>
</dbReference>
<keyword evidence="7" id="KW-0324">Glycolysis</keyword>
<proteinExistence type="inferred from homology"/>
<dbReference type="Gene3D" id="3.40.50.1260">
    <property type="entry name" value="Phosphoglycerate kinase, N-terminal domain"/>
    <property type="match status" value="2"/>
</dbReference>
<comment type="catalytic activity">
    <reaction evidence="1 7 9">
        <text>(2R)-3-phosphoglycerate + ATP = (2R)-3-phospho-glyceroyl phosphate + ADP</text>
        <dbReference type="Rhea" id="RHEA:14801"/>
        <dbReference type="ChEBI" id="CHEBI:30616"/>
        <dbReference type="ChEBI" id="CHEBI:57604"/>
        <dbReference type="ChEBI" id="CHEBI:58272"/>
        <dbReference type="ChEBI" id="CHEBI:456216"/>
        <dbReference type="EC" id="2.7.2.3"/>
    </reaction>
</comment>
<dbReference type="PRINTS" id="PR00477">
    <property type="entry name" value="PHGLYCKINASE"/>
</dbReference>
<reference evidence="10 11" key="1">
    <citation type="journal article" date="2016" name="Nat. Commun.">
        <title>Thousands of microbial genomes shed light on interconnected biogeochemical processes in an aquifer system.</title>
        <authorList>
            <person name="Anantharaman K."/>
            <person name="Brown C.T."/>
            <person name="Hug L.A."/>
            <person name="Sharon I."/>
            <person name="Castelle C.J."/>
            <person name="Probst A.J."/>
            <person name="Thomas B.C."/>
            <person name="Singh A."/>
            <person name="Wilkins M.J."/>
            <person name="Karaoz U."/>
            <person name="Brodie E.L."/>
            <person name="Williams K.H."/>
            <person name="Hubbard S.S."/>
            <person name="Banfield J.F."/>
        </authorList>
    </citation>
    <scope>NUCLEOTIDE SEQUENCE [LARGE SCALE GENOMIC DNA]</scope>
</reference>
<dbReference type="PIRSF" id="PIRSF000724">
    <property type="entry name" value="Pgk"/>
    <property type="match status" value="1"/>
</dbReference>
<dbReference type="HAMAP" id="MF_00145">
    <property type="entry name" value="Phosphoglyc_kinase"/>
    <property type="match status" value="1"/>
</dbReference>
<comment type="caution">
    <text evidence="10">The sequence shown here is derived from an EMBL/GenBank/DDBJ whole genome shotgun (WGS) entry which is preliminary data.</text>
</comment>
<gene>
    <name evidence="7" type="primary">pgk</name>
    <name evidence="10" type="ORF">A2774_00165</name>
</gene>
<evidence type="ECO:0000256" key="5">
    <source>
        <dbReference type="ARBA" id="ARBA00022777"/>
    </source>
</evidence>
<dbReference type="AlphaFoldDB" id="A0A1F7GCM8"/>
<dbReference type="GO" id="GO:0005829">
    <property type="term" value="C:cytosol"/>
    <property type="evidence" value="ECO:0007669"/>
    <property type="project" value="TreeGrafter"/>
</dbReference>
<dbReference type="GO" id="GO:0006094">
    <property type="term" value="P:gluconeogenesis"/>
    <property type="evidence" value="ECO:0007669"/>
    <property type="project" value="TreeGrafter"/>
</dbReference>
<dbReference type="PANTHER" id="PTHR11406:SF23">
    <property type="entry name" value="PHOSPHOGLYCERATE KINASE 1, CHLOROPLASTIC-RELATED"/>
    <property type="match status" value="1"/>
</dbReference>
<keyword evidence="7" id="KW-0963">Cytoplasm</keyword>
<dbReference type="InterPro" id="IPR015824">
    <property type="entry name" value="Phosphoglycerate_kinase_N"/>
</dbReference>
<evidence type="ECO:0000256" key="3">
    <source>
        <dbReference type="ARBA" id="ARBA00022679"/>
    </source>
</evidence>
<keyword evidence="4 7" id="KW-0547">Nucleotide-binding</keyword>
<accession>A0A1F7GCM8</accession>
<feature type="binding site" evidence="7 8">
    <location>
        <position position="326"/>
    </location>
    <ligand>
        <name>ATP</name>
        <dbReference type="ChEBI" id="CHEBI:30616"/>
    </ligand>
</feature>
<organism evidence="10 11">
    <name type="scientific">Candidatus Roizmanbacteria bacterium RIFCSPHIGHO2_01_FULL_39_12c</name>
    <dbReference type="NCBI Taxonomy" id="1802031"/>
    <lineage>
        <taxon>Bacteria</taxon>
        <taxon>Candidatus Roizmaniibacteriota</taxon>
    </lineage>
</organism>
<dbReference type="EMBL" id="MFZG01000019">
    <property type="protein sequence ID" value="OGK16700.1"/>
    <property type="molecule type" value="Genomic_DNA"/>
</dbReference>
<comment type="subcellular location">
    <subcellularLocation>
        <location evidence="7">Cytoplasm</location>
    </subcellularLocation>
</comment>
<dbReference type="EC" id="2.7.2.3" evidence="2 7"/>
<dbReference type="SUPFAM" id="SSF53748">
    <property type="entry name" value="Phosphoglycerate kinase"/>
    <property type="match status" value="1"/>
</dbReference>
<evidence type="ECO:0000256" key="6">
    <source>
        <dbReference type="ARBA" id="ARBA00022840"/>
    </source>
</evidence>
<dbReference type="UniPathway" id="UPA00109">
    <property type="reaction ID" value="UER00185"/>
</dbReference>
<sequence>MPKSKITYLDEIDVKNKRVLLRADFDVSLNPNYSIADDARIRNNLPTINYLLKKKNKLICVAKLDRPKGRDPKLSLKVVIARLHQYIPGYKIKLVKDFLTEDEKTFANQDAKEILVLENIRFYPEEKQNNPVFAKKLSRLADVYVNDAFAMCHRSEASVTGVSKYLPAYGGLLLKKEIETIARAIKKPKKPFVAIVGGAKIETKINLISKLTEIADYVLVGGGLANTFLCAHGYEIGKSYCEYEKVAKARRLLFLAAQTKTAIILPLDVVIGDPDNSENGGKVVKVSQIPKGAVALDIGPETKAKFGSIIAKAKTIIWNGPIGYFENTAFRRGTDFTYYAIAENRDAVSIVGGGDTLSAISKEEYLDKITHISTGGGAMLEFIEKGTLPGIEALKK</sequence>
<dbReference type="GO" id="GO:0006096">
    <property type="term" value="P:glycolytic process"/>
    <property type="evidence" value="ECO:0007669"/>
    <property type="project" value="UniProtKB-UniRule"/>
</dbReference>
<keyword evidence="3 7" id="KW-0808">Transferase</keyword>
<keyword evidence="5 7" id="KW-0418">Kinase</keyword>
<dbReference type="GO" id="GO:0004618">
    <property type="term" value="F:phosphoglycerate kinase activity"/>
    <property type="evidence" value="ECO:0007669"/>
    <property type="project" value="UniProtKB-UniRule"/>
</dbReference>
<evidence type="ECO:0000256" key="8">
    <source>
        <dbReference type="PIRSR" id="PIRSR000724-2"/>
    </source>
</evidence>
<dbReference type="Pfam" id="PF00162">
    <property type="entry name" value="PGK"/>
    <property type="match status" value="1"/>
</dbReference>
<evidence type="ECO:0000256" key="9">
    <source>
        <dbReference type="RuleBase" id="RU000532"/>
    </source>
</evidence>
<dbReference type="Proteomes" id="UP000177208">
    <property type="component" value="Unassembled WGS sequence"/>
</dbReference>
<name>A0A1F7GCM8_9BACT</name>
<dbReference type="InterPro" id="IPR001576">
    <property type="entry name" value="Phosphoglycerate_kinase"/>
</dbReference>
<evidence type="ECO:0000256" key="4">
    <source>
        <dbReference type="ARBA" id="ARBA00022741"/>
    </source>
</evidence>
<evidence type="ECO:0000256" key="1">
    <source>
        <dbReference type="ARBA" id="ARBA00000642"/>
    </source>
</evidence>
<dbReference type="InterPro" id="IPR036043">
    <property type="entry name" value="Phosphoglycerate_kinase_sf"/>
</dbReference>
<protein>
    <recommendedName>
        <fullName evidence="2 7">Phosphoglycerate kinase</fullName>
        <ecNumber evidence="2 7">2.7.2.3</ecNumber>
    </recommendedName>
</protein>
<feature type="binding site" evidence="7">
    <location>
        <position position="154"/>
    </location>
    <ligand>
        <name>substrate</name>
    </ligand>
</feature>
<dbReference type="GO" id="GO:0043531">
    <property type="term" value="F:ADP binding"/>
    <property type="evidence" value="ECO:0007669"/>
    <property type="project" value="TreeGrafter"/>
</dbReference>
<dbReference type="FunFam" id="3.40.50.1260:FF:000001">
    <property type="entry name" value="Phosphoglycerate kinase"/>
    <property type="match status" value="1"/>
</dbReference>
<comment type="subunit">
    <text evidence="7">Monomer.</text>
</comment>
<evidence type="ECO:0000313" key="11">
    <source>
        <dbReference type="Proteomes" id="UP000177208"/>
    </source>
</evidence>
<comment type="similarity">
    <text evidence="7 9">Belongs to the phosphoglycerate kinase family.</text>
</comment>
<comment type="pathway">
    <text evidence="7">Carbohydrate degradation; glycolysis; pyruvate from D-glyceraldehyde 3-phosphate: step 2/5.</text>
</comment>